<dbReference type="AlphaFoldDB" id="A0A8D0DG92"/>
<reference evidence="2" key="2">
    <citation type="submission" date="2025-09" db="UniProtKB">
        <authorList>
            <consortium name="Ensembl"/>
        </authorList>
    </citation>
    <scope>IDENTIFICATION</scope>
</reference>
<proteinExistence type="predicted"/>
<keyword evidence="1" id="KW-0732">Signal</keyword>
<keyword evidence="3" id="KW-1185">Reference proteome</keyword>
<dbReference type="Proteomes" id="UP000694421">
    <property type="component" value="Unplaced"/>
</dbReference>
<sequence>HKTGQARNSKGWELLFLASAALTGLDNVPQGGMGWHEAAFGSLHCGQPILTHLPKPVMKVSGLSGLFWMGA</sequence>
<name>A0A8D0DG92_SALMN</name>
<feature type="chain" id="PRO_5034600352" evidence="1">
    <location>
        <begin position="25"/>
        <end position="71"/>
    </location>
</feature>
<feature type="signal peptide" evidence="1">
    <location>
        <begin position="1"/>
        <end position="24"/>
    </location>
</feature>
<accession>A0A8D0DG92</accession>
<evidence type="ECO:0000313" key="3">
    <source>
        <dbReference type="Proteomes" id="UP000694421"/>
    </source>
</evidence>
<reference evidence="2" key="1">
    <citation type="submission" date="2025-08" db="UniProtKB">
        <authorList>
            <consortium name="Ensembl"/>
        </authorList>
    </citation>
    <scope>IDENTIFICATION</scope>
</reference>
<evidence type="ECO:0000256" key="1">
    <source>
        <dbReference type="SAM" id="SignalP"/>
    </source>
</evidence>
<dbReference type="Ensembl" id="ENSSMRT00000002096.1">
    <property type="protein sequence ID" value="ENSSMRP00000001742.1"/>
    <property type="gene ID" value="ENSSMRG00000001523.1"/>
</dbReference>
<evidence type="ECO:0000313" key="2">
    <source>
        <dbReference type="Ensembl" id="ENSSMRP00000001742.1"/>
    </source>
</evidence>
<protein>
    <submittedName>
        <fullName evidence="2">Uncharacterized protein</fullName>
    </submittedName>
</protein>
<organism evidence="2 3">
    <name type="scientific">Salvator merianae</name>
    <name type="common">Argentine black and white tegu</name>
    <name type="synonym">Tupinambis merianae</name>
    <dbReference type="NCBI Taxonomy" id="96440"/>
    <lineage>
        <taxon>Eukaryota</taxon>
        <taxon>Metazoa</taxon>
        <taxon>Chordata</taxon>
        <taxon>Craniata</taxon>
        <taxon>Vertebrata</taxon>
        <taxon>Euteleostomi</taxon>
        <taxon>Lepidosauria</taxon>
        <taxon>Squamata</taxon>
        <taxon>Bifurcata</taxon>
        <taxon>Unidentata</taxon>
        <taxon>Episquamata</taxon>
        <taxon>Laterata</taxon>
        <taxon>Teiioidea</taxon>
        <taxon>Teiidae</taxon>
        <taxon>Salvator</taxon>
    </lineage>
</organism>